<dbReference type="PANTHER" id="PTHR43861:SF3">
    <property type="entry name" value="PUTATIVE (AFU_ORTHOLOGUE AFUA_2G14390)-RELATED"/>
    <property type="match status" value="1"/>
</dbReference>
<keyword evidence="1 3" id="KW-0808">Transferase</keyword>
<gene>
    <name evidence="3" type="ORF">E1261_27860</name>
</gene>
<feature type="domain" description="Methyltransferase type 11" evidence="2">
    <location>
        <begin position="38"/>
        <end position="130"/>
    </location>
</feature>
<dbReference type="EMBL" id="SMKA01000158">
    <property type="protein sequence ID" value="TDC23682.1"/>
    <property type="molecule type" value="Genomic_DNA"/>
</dbReference>
<evidence type="ECO:0000256" key="1">
    <source>
        <dbReference type="ARBA" id="ARBA00022679"/>
    </source>
</evidence>
<dbReference type="Proteomes" id="UP000295075">
    <property type="component" value="Unassembled WGS sequence"/>
</dbReference>
<keyword evidence="4" id="KW-1185">Reference proteome</keyword>
<evidence type="ECO:0000313" key="3">
    <source>
        <dbReference type="EMBL" id="TDC23682.1"/>
    </source>
</evidence>
<dbReference type="InterPro" id="IPR029063">
    <property type="entry name" value="SAM-dependent_MTases_sf"/>
</dbReference>
<dbReference type="GO" id="GO:0008757">
    <property type="term" value="F:S-adenosylmethionine-dependent methyltransferase activity"/>
    <property type="evidence" value="ECO:0007669"/>
    <property type="project" value="InterPro"/>
</dbReference>
<organism evidence="3 4">
    <name type="scientific">Kribbella albertanoniae</name>
    <dbReference type="NCBI Taxonomy" id="1266829"/>
    <lineage>
        <taxon>Bacteria</taxon>
        <taxon>Bacillati</taxon>
        <taxon>Actinomycetota</taxon>
        <taxon>Actinomycetes</taxon>
        <taxon>Propionibacteriales</taxon>
        <taxon>Kribbellaceae</taxon>
        <taxon>Kribbella</taxon>
    </lineage>
</organism>
<evidence type="ECO:0000313" key="4">
    <source>
        <dbReference type="Proteomes" id="UP000295075"/>
    </source>
</evidence>
<evidence type="ECO:0000259" key="2">
    <source>
        <dbReference type="Pfam" id="PF08241"/>
    </source>
</evidence>
<dbReference type="Gene3D" id="3.40.50.150">
    <property type="entry name" value="Vaccinia Virus protein VP39"/>
    <property type="match status" value="1"/>
</dbReference>
<dbReference type="OrthoDB" id="7032234at2"/>
<protein>
    <submittedName>
        <fullName evidence="3">SAM-dependent methyltransferase</fullName>
    </submittedName>
</protein>
<dbReference type="GO" id="GO:0032259">
    <property type="term" value="P:methylation"/>
    <property type="evidence" value="ECO:0007669"/>
    <property type="project" value="UniProtKB-KW"/>
</dbReference>
<keyword evidence="3" id="KW-0489">Methyltransferase</keyword>
<name>A0A4R4PNF0_9ACTN</name>
<dbReference type="SUPFAM" id="SSF53335">
    <property type="entry name" value="S-adenosyl-L-methionine-dependent methyltransferases"/>
    <property type="match status" value="1"/>
</dbReference>
<dbReference type="InterPro" id="IPR013216">
    <property type="entry name" value="Methyltransf_11"/>
</dbReference>
<accession>A0A4R4PNF0</accession>
<dbReference type="Pfam" id="PF08241">
    <property type="entry name" value="Methyltransf_11"/>
    <property type="match status" value="1"/>
</dbReference>
<proteinExistence type="predicted"/>
<dbReference type="AlphaFoldDB" id="A0A4R4PNF0"/>
<dbReference type="RefSeq" id="WP_132411611.1">
    <property type="nucleotide sequence ID" value="NZ_SMKA01000158.1"/>
</dbReference>
<sequence length="259" mass="27215">MSDIDWGQGTYESTAADLAPAARELVAAARIQPGEHVVDVGAGTGNAALLAADLGARVTAVEPADRLRAVIQANTGDRDVTSVNGTAAAIPLPDASVDVLLSNFAVIFAPDPQAAAAEFARVATPTGRVLLTSWVPGGFDEVIGILVRTVREVTGSGEAMEGRIDWHDPKALSELFAPFGFEVSATVHELSFRASSAAEYWSTRMAQHPLGVATFPLLEKAGRLEEVRGLVLEKIAEKWTHPGGGIELPARYLLAVAAR</sequence>
<dbReference type="PANTHER" id="PTHR43861">
    <property type="entry name" value="TRANS-ACONITATE 2-METHYLTRANSFERASE-RELATED"/>
    <property type="match status" value="1"/>
</dbReference>
<reference evidence="3 4" key="1">
    <citation type="submission" date="2019-03" db="EMBL/GenBank/DDBJ databases">
        <title>Draft genome sequences of novel Actinobacteria.</title>
        <authorList>
            <person name="Sahin N."/>
            <person name="Ay H."/>
            <person name="Saygin H."/>
        </authorList>
    </citation>
    <scope>NUCLEOTIDE SEQUENCE [LARGE SCALE GENOMIC DNA]</scope>
    <source>
        <strain evidence="3 4">JCM 30547</strain>
    </source>
</reference>
<comment type="caution">
    <text evidence="3">The sequence shown here is derived from an EMBL/GenBank/DDBJ whole genome shotgun (WGS) entry which is preliminary data.</text>
</comment>